<dbReference type="PANTHER" id="PTHR14387">
    <property type="entry name" value="THADA/DEATH RECEPTOR INTERACTING PROTEIN"/>
    <property type="match status" value="1"/>
</dbReference>
<evidence type="ECO:0000256" key="2">
    <source>
        <dbReference type="ARBA" id="ARBA00022694"/>
    </source>
</evidence>
<sequence length="1627" mass="182314">MDRLESLAEIIRGFTSSQHAIPDEYLLLLRDKLIEMNVKDPTMDPVHTHRYLEIWIQPLLQSGTIPTIGDSQRVHTVDLLSIVFNRLAGLWKCWSSELQLDPSRRCIGQGYISLFRDYFDQASPPLLKSLKDCLTTFVALGMETWDPSERQNLTTTIAHEVFNRTGNAEFKKGDLFLVELLVKKKWLAPNIFFAAGSEGGETTRTIKLESAFGVMGNRTLAPSMGRFLSSLLRRLAEELRTSQNNKSWKVLWLDHFKADLANALLSTNEQIALNTELYVVPGAFHEEKEGFGLFLHYLLDERIKSQSTHDALAVIACLRTGKECGWLTEAQIDEYAGALGGYDTLTCHQYGFLRSKTIRLMIVSSSTSSALPFTHIAILRAHLDDLFAEQDPQIRNEIYSALRTMFERIVASSYALNKRIQSSEARSQALNLDDSKDVEDLREQLRQQKSFMCWFLNELLPAQLQPNSSYQRVILALRVYSFWLPQIERDVVKSKSTGNLAADVKLSRKKQADKEHINLPFDPEIQYSSLLRLLVERLMDPYDDIRSLAAGLIKELHQSSEVPWPQIIQQAQKMIEDSGRPGQEDGFSRILEVLHDLSLKDPTIAREVWLSYDVNPKAEPYDYSIVNLIFTLLDEQSHARSKTQNLSRLDNSLLGALSLIYKRKDAAALFDSRTAQSTLQRVLALSQSIWAQQRDILCNESPEGRGASSQTLGEEDSEDEEDQLNSQGFLSYSWRVVSEASSLLGTIAKFAPKSFATSSEAGQFLQNCGELLIEQLTSIRHRGSLSSIFPALTSICFQCLTTDSYRSQPSMWLDRLLKIVSTSGKLITRRSAGLPMAIGAVIISEIQAKRKPLAFLEYAFASFKKTLHASMSVGEALSVQADNLELPQVHALNCIRFLFMDSHLSDVIDPYVSISVGLAFSCFRSHIWALRNCGIMLYTAIINRVFPTDGSNRIVESDKFFQKYKGLNRIILIMLSNESWQLDDHLIVESVYPALDLVSRLTFVEKAEPKDNDPTASIKDLVIRHLGCKVWKIREAAAKSMVAFTPVGDRALELMEQFILQDFKDDSRDNNLIHGGLCAVREIYEQRLAGAEGEIKQKASRIISDAAELYLTPKNKVSPINQALFIQISRIVLAEDGKMLQAKIVPFCCYVLVEADGRPPKDFAYSLLRKEIAKTMAVGCPNAACGFISFDDPDYGVALSEALTKTSAKIEIDKSIRGLRVAAVQMTADGRSGKTDSLESQHTSEVVSEQEDGITVSNALCDVLKSHDWEQYRLAASNLLAFSSHKQVIDLSTLAQLASSGSIEPLQESAIILSGRNFSLLSMDGVPAGKLAAHIEAWIQLLFRAVKDETPYPSRMAALRSIEAASKVLKVEWDENMQEQHPTPEDLLPVWIVLHRLLNDDEVDIRASASNVAMKLISQNQHVTPLRAERKVFGYLAATKAGGDAEIQRILLNDLLGVPLDNATEIKEQLITANTPNTLLFKIEKQNLYRDDCRCMKHYLALLSAATPTPTDKTAVEYLQLLAQYVVTGIETLSEIAQEYQAAEDEGGVSIDSGKLRAADGMMGWTTATEEIFVLGMRIANAFRLLGTWYPEQQETYRTKEEVKKFVDYGAREDVGFNKAWLDAFGL</sequence>
<evidence type="ECO:0008006" key="9">
    <source>
        <dbReference type="Google" id="ProtNLM"/>
    </source>
</evidence>
<name>A0AAV9V8A8_9PEZI</name>
<protein>
    <recommendedName>
        <fullName evidence="9">DUF2428 domain-containing protein</fullName>
    </recommendedName>
</protein>
<dbReference type="GO" id="GO:0005829">
    <property type="term" value="C:cytosol"/>
    <property type="evidence" value="ECO:0007669"/>
    <property type="project" value="TreeGrafter"/>
</dbReference>
<reference evidence="7 8" key="1">
    <citation type="submission" date="2019-10" db="EMBL/GenBank/DDBJ databases">
        <authorList>
            <person name="Palmer J.M."/>
        </authorList>
    </citation>
    <scope>NUCLEOTIDE SEQUENCE [LARGE SCALE GENOMIC DNA]</scope>
    <source>
        <strain evidence="7 8">TWF696</strain>
    </source>
</reference>
<evidence type="ECO:0000259" key="4">
    <source>
        <dbReference type="Pfam" id="PF10350"/>
    </source>
</evidence>
<dbReference type="SUPFAM" id="SSF48371">
    <property type="entry name" value="ARM repeat"/>
    <property type="match status" value="1"/>
</dbReference>
<gene>
    <name evidence="7" type="ORF">TWF696_003927</name>
</gene>
<organism evidence="7 8">
    <name type="scientific">Orbilia brochopaga</name>
    <dbReference type="NCBI Taxonomy" id="3140254"/>
    <lineage>
        <taxon>Eukaryota</taxon>
        <taxon>Fungi</taxon>
        <taxon>Dikarya</taxon>
        <taxon>Ascomycota</taxon>
        <taxon>Pezizomycotina</taxon>
        <taxon>Orbiliomycetes</taxon>
        <taxon>Orbiliales</taxon>
        <taxon>Orbiliaceae</taxon>
        <taxon>Orbilia</taxon>
    </lineage>
</organism>
<dbReference type="InterPro" id="IPR056843">
    <property type="entry name" value="THADA-like_TPR"/>
</dbReference>
<dbReference type="InterPro" id="IPR019442">
    <property type="entry name" value="THADA/TRM732_DUF2428"/>
</dbReference>
<feature type="domain" description="tRNA (32-2'-O)-methyltransferase regulator THADA-like C-terminal TPR repeats region" evidence="6">
    <location>
        <begin position="931"/>
        <end position="1083"/>
    </location>
</feature>
<evidence type="ECO:0000313" key="7">
    <source>
        <dbReference type="EMBL" id="KAK6354793.1"/>
    </source>
</evidence>
<comment type="similarity">
    <text evidence="1">Belongs to the THADA family.</text>
</comment>
<evidence type="ECO:0000256" key="3">
    <source>
        <dbReference type="SAM" id="MobiDB-lite"/>
    </source>
</evidence>
<dbReference type="PANTHER" id="PTHR14387:SF0">
    <property type="entry name" value="DUF2428 DOMAIN-CONTAINING PROTEIN"/>
    <property type="match status" value="1"/>
</dbReference>
<evidence type="ECO:0000256" key="1">
    <source>
        <dbReference type="ARBA" id="ARBA00010409"/>
    </source>
</evidence>
<dbReference type="InterPro" id="IPR016024">
    <property type="entry name" value="ARM-type_fold"/>
</dbReference>
<dbReference type="Pfam" id="PF10350">
    <property type="entry name" value="DUF2428"/>
    <property type="match status" value="1"/>
</dbReference>
<keyword evidence="8" id="KW-1185">Reference proteome</keyword>
<evidence type="ECO:0000259" key="5">
    <source>
        <dbReference type="Pfam" id="PF25150"/>
    </source>
</evidence>
<feature type="domain" description="tRNA (32-2'-O)-methyltransferase regulator THADA-like TPR repeats region" evidence="5">
    <location>
        <begin position="252"/>
        <end position="546"/>
    </location>
</feature>
<dbReference type="EMBL" id="JAVHNQ010000002">
    <property type="protein sequence ID" value="KAK6354793.1"/>
    <property type="molecule type" value="Genomic_DNA"/>
</dbReference>
<dbReference type="Pfam" id="PF25151">
    <property type="entry name" value="TPR_Trm732_C"/>
    <property type="match status" value="1"/>
</dbReference>
<dbReference type="Pfam" id="PF25150">
    <property type="entry name" value="TPR_Trm732"/>
    <property type="match status" value="1"/>
</dbReference>
<proteinExistence type="inferred from homology"/>
<feature type="domain" description="DUF2428" evidence="4">
    <location>
        <begin position="678"/>
        <end position="929"/>
    </location>
</feature>
<dbReference type="Pfam" id="PF26523">
    <property type="entry name" value="Trm732_C"/>
    <property type="match status" value="1"/>
</dbReference>
<feature type="region of interest" description="Disordered" evidence="3">
    <location>
        <begin position="700"/>
        <end position="720"/>
    </location>
</feature>
<keyword evidence="2" id="KW-0819">tRNA processing</keyword>
<accession>A0AAV9V8A8</accession>
<comment type="caution">
    <text evidence="7">The sequence shown here is derived from an EMBL/GenBank/DDBJ whole genome shotgun (WGS) entry which is preliminary data.</text>
</comment>
<dbReference type="Proteomes" id="UP001375240">
    <property type="component" value="Unassembled WGS sequence"/>
</dbReference>
<evidence type="ECO:0000313" key="8">
    <source>
        <dbReference type="Proteomes" id="UP001375240"/>
    </source>
</evidence>
<dbReference type="GO" id="GO:0030488">
    <property type="term" value="P:tRNA methylation"/>
    <property type="evidence" value="ECO:0007669"/>
    <property type="project" value="TreeGrafter"/>
</dbReference>
<evidence type="ECO:0000259" key="6">
    <source>
        <dbReference type="Pfam" id="PF25151"/>
    </source>
</evidence>
<dbReference type="InterPro" id="IPR056842">
    <property type="entry name" value="THADA-like_TPR_C"/>
</dbReference>
<dbReference type="InterPro" id="IPR051954">
    <property type="entry name" value="tRNA_methyltransferase_THADA"/>
</dbReference>